<dbReference type="GO" id="GO:0009024">
    <property type="term" value="F:tagatose-6-phosphate kinase activity"/>
    <property type="evidence" value="ECO:0007669"/>
    <property type="project" value="UniProtKB-EC"/>
</dbReference>
<dbReference type="NCBIfam" id="TIGR03168">
    <property type="entry name" value="1-PFK"/>
    <property type="match status" value="1"/>
</dbReference>
<dbReference type="AlphaFoldDB" id="A0A5R9G5G8"/>
<protein>
    <recommendedName>
        <fullName evidence="6">Tagatose-6-phosphate kinase</fullName>
        <ecNumber evidence="6">2.7.1.144</ecNumber>
    </recommendedName>
</protein>
<evidence type="ECO:0000256" key="2">
    <source>
        <dbReference type="ARBA" id="ARBA00022679"/>
    </source>
</evidence>
<organism evidence="8 9">
    <name type="scientific">Paenibacillus antri</name>
    <dbReference type="NCBI Taxonomy" id="2582848"/>
    <lineage>
        <taxon>Bacteria</taxon>
        <taxon>Bacillati</taxon>
        <taxon>Bacillota</taxon>
        <taxon>Bacilli</taxon>
        <taxon>Bacillales</taxon>
        <taxon>Paenibacillaceae</taxon>
        <taxon>Paenibacillus</taxon>
    </lineage>
</organism>
<evidence type="ECO:0000313" key="8">
    <source>
        <dbReference type="EMBL" id="TLS50289.1"/>
    </source>
</evidence>
<dbReference type="EMBL" id="VCIW01000016">
    <property type="protein sequence ID" value="TLS50289.1"/>
    <property type="molecule type" value="Genomic_DNA"/>
</dbReference>
<dbReference type="InterPro" id="IPR011611">
    <property type="entry name" value="PfkB_dom"/>
</dbReference>
<dbReference type="PANTHER" id="PTHR46566:SF2">
    <property type="entry name" value="ATP-DEPENDENT 6-PHOSPHOFRUCTOKINASE ISOZYME 2"/>
    <property type="match status" value="1"/>
</dbReference>
<dbReference type="OrthoDB" id="9801219at2"/>
<dbReference type="FunFam" id="3.40.1190.20:FF:000001">
    <property type="entry name" value="Phosphofructokinase"/>
    <property type="match status" value="1"/>
</dbReference>
<keyword evidence="5 6" id="KW-0067">ATP-binding</keyword>
<sequence>MKGIATVTMNAAIDKTYRVPSLPLGRVTRIPEMVAYPGGKGINVARALRQLGCDVVATGFVAGFNGAYIRTALSDQGVAHDFVDVAGESRLCLNVLHDGGASTELLEPGPSATEADFAALERKVAALAERSAIVCLSGSAPTGVPANAYERLVGIVRKAGALAFLDASGALLAGGVRAAPDFVKPNEHEVAALSSQPATDEAALAACARELVGARGIGCAAITLGAAGALVGCGDAVYRVRVPALRVVSAVGCGDAFVAGMAAGTLRGDPLEQRIRLAAAAACANALHREAGRIDPAELERLLPMIDITQVE</sequence>
<accession>A0A5R9G5G8</accession>
<keyword evidence="6" id="KW-0423">Lactose metabolism</keyword>
<comment type="similarity">
    <text evidence="1">Belongs to the carbohydrate kinase pfkB family.</text>
</comment>
<dbReference type="Gene3D" id="3.40.1190.20">
    <property type="match status" value="1"/>
</dbReference>
<keyword evidence="3 6" id="KW-0547">Nucleotide-binding</keyword>
<dbReference type="GO" id="GO:0005829">
    <property type="term" value="C:cytosol"/>
    <property type="evidence" value="ECO:0007669"/>
    <property type="project" value="TreeGrafter"/>
</dbReference>
<dbReference type="UniPathway" id="UPA00704">
    <property type="reaction ID" value="UER00715"/>
</dbReference>
<proteinExistence type="inferred from homology"/>
<comment type="catalytic activity">
    <reaction evidence="6">
        <text>D-tagatofuranose 6-phosphate + ATP = D-tagatofuranose 1,6-bisphosphate + ADP + H(+)</text>
        <dbReference type="Rhea" id="RHEA:12420"/>
        <dbReference type="ChEBI" id="CHEBI:15378"/>
        <dbReference type="ChEBI" id="CHEBI:30616"/>
        <dbReference type="ChEBI" id="CHEBI:58694"/>
        <dbReference type="ChEBI" id="CHEBI:58695"/>
        <dbReference type="ChEBI" id="CHEBI:456216"/>
        <dbReference type="EC" id="2.7.1.144"/>
    </reaction>
</comment>
<dbReference type="Pfam" id="PF00294">
    <property type="entry name" value="PfkB"/>
    <property type="match status" value="1"/>
</dbReference>
<dbReference type="CDD" id="cd01164">
    <property type="entry name" value="FruK_PfkB_like"/>
    <property type="match status" value="1"/>
</dbReference>
<feature type="domain" description="Carbohydrate kinase PfkB" evidence="7">
    <location>
        <begin position="12"/>
        <end position="293"/>
    </location>
</feature>
<dbReference type="PRINTS" id="PR00990">
    <property type="entry name" value="RIBOKINASE"/>
</dbReference>
<keyword evidence="4 8" id="KW-0418">Kinase</keyword>
<dbReference type="GO" id="GO:0016052">
    <property type="term" value="P:carbohydrate catabolic process"/>
    <property type="evidence" value="ECO:0007669"/>
    <property type="project" value="UniProtKB-ARBA"/>
</dbReference>
<dbReference type="InterPro" id="IPR017583">
    <property type="entry name" value="Tagatose/fructose_Pkinase"/>
</dbReference>
<evidence type="ECO:0000256" key="6">
    <source>
        <dbReference type="PIRNR" id="PIRNR000535"/>
    </source>
</evidence>
<dbReference type="GO" id="GO:2001059">
    <property type="term" value="P:D-tagatose 6-phosphate catabolic process"/>
    <property type="evidence" value="ECO:0007669"/>
    <property type="project" value="UniProtKB-UniPathway"/>
</dbReference>
<evidence type="ECO:0000256" key="5">
    <source>
        <dbReference type="ARBA" id="ARBA00022840"/>
    </source>
</evidence>
<dbReference type="InterPro" id="IPR029056">
    <property type="entry name" value="Ribokinase-like"/>
</dbReference>
<dbReference type="PANTHER" id="PTHR46566">
    <property type="entry name" value="1-PHOSPHOFRUCTOKINASE-RELATED"/>
    <property type="match status" value="1"/>
</dbReference>
<evidence type="ECO:0000256" key="4">
    <source>
        <dbReference type="ARBA" id="ARBA00022777"/>
    </source>
</evidence>
<evidence type="ECO:0000259" key="7">
    <source>
        <dbReference type="Pfam" id="PF00294"/>
    </source>
</evidence>
<reference evidence="8 9" key="1">
    <citation type="submission" date="2019-05" db="EMBL/GenBank/DDBJ databases">
        <authorList>
            <person name="Narsing Rao M.P."/>
            <person name="Li W.J."/>
        </authorList>
    </citation>
    <scope>NUCLEOTIDE SEQUENCE [LARGE SCALE GENOMIC DNA]</scope>
    <source>
        <strain evidence="8 9">SYSU_K30003</strain>
    </source>
</reference>
<comment type="similarity">
    <text evidence="6">Belongs to the carbohydrate kinase PfkB family. LacC subfamily.</text>
</comment>
<comment type="caution">
    <text evidence="8">The sequence shown here is derived from an EMBL/GenBank/DDBJ whole genome shotgun (WGS) entry which is preliminary data.</text>
</comment>
<evidence type="ECO:0000256" key="1">
    <source>
        <dbReference type="ARBA" id="ARBA00005380"/>
    </source>
</evidence>
<comment type="pathway">
    <text evidence="6">Carbohydrate metabolism; D-tagatose 6-phosphate degradation; D-glyceraldehyde 3-phosphate and glycerone phosphate from D-tagatose 6-phosphate: step 1/2.</text>
</comment>
<dbReference type="Proteomes" id="UP000309676">
    <property type="component" value="Unassembled WGS sequence"/>
</dbReference>
<dbReference type="InterPro" id="IPR002139">
    <property type="entry name" value="Ribo/fructo_kinase"/>
</dbReference>
<name>A0A5R9G5G8_9BACL</name>
<keyword evidence="9" id="KW-1185">Reference proteome</keyword>
<dbReference type="EC" id="2.7.1.144" evidence="6"/>
<dbReference type="GO" id="GO:0005524">
    <property type="term" value="F:ATP binding"/>
    <property type="evidence" value="ECO:0007669"/>
    <property type="project" value="UniProtKB-KW"/>
</dbReference>
<evidence type="ECO:0000256" key="3">
    <source>
        <dbReference type="ARBA" id="ARBA00022741"/>
    </source>
</evidence>
<dbReference type="SUPFAM" id="SSF53613">
    <property type="entry name" value="Ribokinase-like"/>
    <property type="match status" value="1"/>
</dbReference>
<dbReference type="PIRSF" id="PIRSF000535">
    <property type="entry name" value="1PFK/6PFK/LacC"/>
    <property type="match status" value="1"/>
</dbReference>
<dbReference type="GO" id="GO:0005988">
    <property type="term" value="P:lactose metabolic process"/>
    <property type="evidence" value="ECO:0007669"/>
    <property type="project" value="UniProtKB-KW"/>
</dbReference>
<dbReference type="GO" id="GO:0008443">
    <property type="term" value="F:phosphofructokinase activity"/>
    <property type="evidence" value="ECO:0007669"/>
    <property type="project" value="TreeGrafter"/>
</dbReference>
<dbReference type="RefSeq" id="WP_138196443.1">
    <property type="nucleotide sequence ID" value="NZ_VCIW01000016.1"/>
</dbReference>
<dbReference type="GO" id="GO:0044281">
    <property type="term" value="P:small molecule metabolic process"/>
    <property type="evidence" value="ECO:0007669"/>
    <property type="project" value="UniProtKB-ARBA"/>
</dbReference>
<gene>
    <name evidence="8" type="ORF">FE782_21745</name>
</gene>
<keyword evidence="2 6" id="KW-0808">Transferase</keyword>
<evidence type="ECO:0000313" key="9">
    <source>
        <dbReference type="Proteomes" id="UP000309676"/>
    </source>
</evidence>